<dbReference type="InterPro" id="IPR001633">
    <property type="entry name" value="EAL_dom"/>
</dbReference>
<evidence type="ECO:0000259" key="3">
    <source>
        <dbReference type="PROSITE" id="PS50113"/>
    </source>
</evidence>
<dbReference type="InterPro" id="IPR013655">
    <property type="entry name" value="PAS_fold_3"/>
</dbReference>
<dbReference type="InterPro" id="IPR052155">
    <property type="entry name" value="Biofilm_reg_signaling"/>
</dbReference>
<dbReference type="InterPro" id="IPR029787">
    <property type="entry name" value="Nucleotide_cyclase"/>
</dbReference>
<dbReference type="SUPFAM" id="SSF55785">
    <property type="entry name" value="PYP-like sensor domain (PAS domain)"/>
    <property type="match status" value="2"/>
</dbReference>
<dbReference type="InterPro" id="IPR000160">
    <property type="entry name" value="GGDEF_dom"/>
</dbReference>
<dbReference type="InterPro" id="IPR043128">
    <property type="entry name" value="Rev_trsase/Diguanyl_cyclase"/>
</dbReference>
<dbReference type="InterPro" id="IPR013767">
    <property type="entry name" value="PAS_fold"/>
</dbReference>
<dbReference type="InterPro" id="IPR001610">
    <property type="entry name" value="PAC"/>
</dbReference>
<dbReference type="Gene3D" id="3.30.450.20">
    <property type="entry name" value="PAS domain"/>
    <property type="match status" value="2"/>
</dbReference>
<dbReference type="FunFam" id="3.20.20.450:FF:000001">
    <property type="entry name" value="Cyclic di-GMP phosphodiesterase yahA"/>
    <property type="match status" value="1"/>
</dbReference>
<evidence type="ECO:0000259" key="5">
    <source>
        <dbReference type="PROSITE" id="PS50887"/>
    </source>
</evidence>
<feature type="transmembrane region" description="Helical" evidence="1">
    <location>
        <begin position="12"/>
        <end position="33"/>
    </location>
</feature>
<dbReference type="InterPro" id="IPR000700">
    <property type="entry name" value="PAS-assoc_C"/>
</dbReference>
<dbReference type="Proteomes" id="UP000761411">
    <property type="component" value="Unassembled WGS sequence"/>
</dbReference>
<feature type="domain" description="PAS" evidence="2">
    <location>
        <begin position="72"/>
        <end position="129"/>
    </location>
</feature>
<dbReference type="CDD" id="cd01949">
    <property type="entry name" value="GGDEF"/>
    <property type="match status" value="1"/>
</dbReference>
<dbReference type="CDD" id="cd01948">
    <property type="entry name" value="EAL"/>
    <property type="match status" value="1"/>
</dbReference>
<dbReference type="InterPro" id="IPR035965">
    <property type="entry name" value="PAS-like_dom_sf"/>
</dbReference>
<feature type="domain" description="PAC" evidence="3">
    <location>
        <begin position="146"/>
        <end position="198"/>
    </location>
</feature>
<reference evidence="6 7" key="1">
    <citation type="journal article" date="2021" name="Microorganisms">
        <title>Bacterial Dimethylsulfoniopropionate Biosynthesis in the East China Sea.</title>
        <authorList>
            <person name="Liu J."/>
            <person name="Zhang Y."/>
            <person name="Liu J."/>
            <person name="Zhong H."/>
            <person name="Williams B.T."/>
            <person name="Zheng Y."/>
            <person name="Curson A.R.J."/>
            <person name="Sun C."/>
            <person name="Sun H."/>
            <person name="Song D."/>
            <person name="Wagner Mackenzie B."/>
            <person name="Bermejo Martinez A."/>
            <person name="Todd J.D."/>
            <person name="Zhang X.H."/>
        </authorList>
    </citation>
    <scope>NUCLEOTIDE SEQUENCE [LARGE SCALE GENOMIC DNA]</scope>
    <source>
        <strain evidence="6 7">ESS08</strain>
    </source>
</reference>
<dbReference type="PANTHER" id="PTHR44757">
    <property type="entry name" value="DIGUANYLATE CYCLASE DGCP"/>
    <property type="match status" value="1"/>
</dbReference>
<dbReference type="SMART" id="SM00086">
    <property type="entry name" value="PAC"/>
    <property type="match status" value="2"/>
</dbReference>
<dbReference type="InterPro" id="IPR000014">
    <property type="entry name" value="PAS"/>
</dbReference>
<dbReference type="PROSITE" id="PS50112">
    <property type="entry name" value="PAS"/>
    <property type="match status" value="1"/>
</dbReference>
<sequence>MGNDGKIQKYTGLSIVFFLLFAELIDWLTSFYFSISKEVGYLIDLAVSFVFIALVFRVFKGMKNTAEDLQEHKKRLKSIFDTLDVAIWSHDMKTDTLLITSGIEKLYGHSSEEFYHDNTLWKKVIHPEDLPILAEREAGFSRGEAVTSIYRIIRPDGEVRWIQDRGIPVIDESGNFVDFTSVLFDITDRQESEGRYRSLVEMSPDLIAVYSRGKLEYINEAGCKLFKAERPAELIGQPISKLIPPDVLARIKNRELTIGEDFEEKLWFEFKATQIDGQEIDVEMSAMPILYEGRMAEQIVGRDLTQRKKAEKTIKYMAYYDVLTGLPNRNMVKKHLNASLANGNEEIAVIFLDLDRFKIINDTKGHRFGDLLLKVVASRLKNAVQEQGLVSRQGGDEFIIVLKGLGKEQVIEVADRILDEFNEGIIIEGQEFFVTPSIGISMAPEDGQDEETLIKHADTAMYLAKDRGKNNYQFYTNQLHGLSSRKMELENGLRKALEQNQLILHYQPQVNLNTGEIIGVEALVRWMHPEKGIISPAEFIPLAEETGLIVPLGKWVLEKAAAQNKVWQEKGYSPIPISVNISVRQLQEDRFIDTVKQVLIDTQLPPKYLDFEITESVMQNSEKTAMILDQLKELGVTLAIDDFGTGYSSLSLLKHLPIDKIKIDKSFVDDIVHHANQGAMVKTIIDMGHNLQFNVIAEGIEDQEQVTFLLENGCLVGQGYHFSRPLSMEAMEELLSKNKKLKGILQ</sequence>
<evidence type="ECO:0000259" key="4">
    <source>
        <dbReference type="PROSITE" id="PS50883"/>
    </source>
</evidence>
<dbReference type="CDD" id="cd00130">
    <property type="entry name" value="PAS"/>
    <property type="match status" value="2"/>
</dbReference>
<proteinExistence type="predicted"/>
<name>A0A944CQP0_9BACI</name>
<comment type="caution">
    <text evidence="6">The sequence shown here is derived from an EMBL/GenBank/DDBJ whole genome shotgun (WGS) entry which is preliminary data.</text>
</comment>
<dbReference type="PROSITE" id="PS50887">
    <property type="entry name" value="GGDEF"/>
    <property type="match status" value="1"/>
</dbReference>
<dbReference type="SMART" id="SM00267">
    <property type="entry name" value="GGDEF"/>
    <property type="match status" value="1"/>
</dbReference>
<keyword evidence="7" id="KW-1185">Reference proteome</keyword>
<keyword evidence="1" id="KW-0472">Membrane</keyword>
<dbReference type="PROSITE" id="PS50883">
    <property type="entry name" value="EAL"/>
    <property type="match status" value="1"/>
</dbReference>
<keyword evidence="1" id="KW-1133">Transmembrane helix</keyword>
<dbReference type="Pfam" id="PF00990">
    <property type="entry name" value="GGDEF"/>
    <property type="match status" value="1"/>
</dbReference>
<dbReference type="SUPFAM" id="SSF55073">
    <property type="entry name" value="Nucleotide cyclase"/>
    <property type="match status" value="1"/>
</dbReference>
<keyword evidence="1" id="KW-0812">Transmembrane</keyword>
<dbReference type="PANTHER" id="PTHR44757:SF2">
    <property type="entry name" value="BIOFILM ARCHITECTURE MAINTENANCE PROTEIN MBAA"/>
    <property type="match status" value="1"/>
</dbReference>
<dbReference type="Pfam" id="PF08447">
    <property type="entry name" value="PAS_3"/>
    <property type="match status" value="1"/>
</dbReference>
<dbReference type="NCBIfam" id="TIGR00254">
    <property type="entry name" value="GGDEF"/>
    <property type="match status" value="1"/>
</dbReference>
<feature type="transmembrane region" description="Helical" evidence="1">
    <location>
        <begin position="39"/>
        <end position="59"/>
    </location>
</feature>
<dbReference type="InterPro" id="IPR035919">
    <property type="entry name" value="EAL_sf"/>
</dbReference>
<dbReference type="RefSeq" id="WP_213372272.1">
    <property type="nucleotide sequence ID" value="NZ_QTKX01000003.1"/>
</dbReference>
<dbReference type="GO" id="GO:0006355">
    <property type="term" value="P:regulation of DNA-templated transcription"/>
    <property type="evidence" value="ECO:0007669"/>
    <property type="project" value="InterPro"/>
</dbReference>
<evidence type="ECO:0000259" key="2">
    <source>
        <dbReference type="PROSITE" id="PS50112"/>
    </source>
</evidence>
<gene>
    <name evidence="6" type="ORF">DYI25_20185</name>
</gene>
<evidence type="ECO:0000256" key="1">
    <source>
        <dbReference type="SAM" id="Phobius"/>
    </source>
</evidence>
<accession>A0A944CQP0</accession>
<dbReference type="Gene3D" id="3.30.70.270">
    <property type="match status" value="1"/>
</dbReference>
<dbReference type="Pfam" id="PF00563">
    <property type="entry name" value="EAL"/>
    <property type="match status" value="1"/>
</dbReference>
<organism evidence="6 7">
    <name type="scientific">Mesobacillus boroniphilus</name>
    <dbReference type="NCBI Taxonomy" id="308892"/>
    <lineage>
        <taxon>Bacteria</taxon>
        <taxon>Bacillati</taxon>
        <taxon>Bacillota</taxon>
        <taxon>Bacilli</taxon>
        <taxon>Bacillales</taxon>
        <taxon>Bacillaceae</taxon>
        <taxon>Mesobacillus</taxon>
    </lineage>
</organism>
<protein>
    <submittedName>
        <fullName evidence="6">EAL domain-containing protein</fullName>
    </submittedName>
</protein>
<dbReference type="Pfam" id="PF00989">
    <property type="entry name" value="PAS"/>
    <property type="match status" value="1"/>
</dbReference>
<feature type="domain" description="GGDEF" evidence="5">
    <location>
        <begin position="345"/>
        <end position="477"/>
    </location>
</feature>
<evidence type="ECO:0000313" key="7">
    <source>
        <dbReference type="Proteomes" id="UP000761411"/>
    </source>
</evidence>
<dbReference type="EMBL" id="QTKX01000003">
    <property type="protein sequence ID" value="MBS8266747.1"/>
    <property type="molecule type" value="Genomic_DNA"/>
</dbReference>
<evidence type="ECO:0000313" key="6">
    <source>
        <dbReference type="EMBL" id="MBS8266747.1"/>
    </source>
</evidence>
<feature type="domain" description="EAL" evidence="4">
    <location>
        <begin position="486"/>
        <end position="739"/>
    </location>
</feature>
<dbReference type="SUPFAM" id="SSF141868">
    <property type="entry name" value="EAL domain-like"/>
    <property type="match status" value="1"/>
</dbReference>
<dbReference type="AlphaFoldDB" id="A0A944CQP0"/>
<dbReference type="Gene3D" id="3.20.20.450">
    <property type="entry name" value="EAL domain"/>
    <property type="match status" value="1"/>
</dbReference>
<dbReference type="NCBIfam" id="TIGR00229">
    <property type="entry name" value="sensory_box"/>
    <property type="match status" value="2"/>
</dbReference>
<dbReference type="PROSITE" id="PS50113">
    <property type="entry name" value="PAC"/>
    <property type="match status" value="1"/>
</dbReference>
<dbReference type="SMART" id="SM00052">
    <property type="entry name" value="EAL"/>
    <property type="match status" value="1"/>
</dbReference>
<dbReference type="SMART" id="SM00091">
    <property type="entry name" value="PAS"/>
    <property type="match status" value="2"/>
</dbReference>